<evidence type="ECO:0000256" key="2">
    <source>
        <dbReference type="ARBA" id="ARBA00022723"/>
    </source>
</evidence>
<evidence type="ECO:0000256" key="4">
    <source>
        <dbReference type="ARBA" id="ARBA00023239"/>
    </source>
</evidence>
<dbReference type="PROSITE" id="PS51891">
    <property type="entry name" value="CENP_V_GFA"/>
    <property type="match status" value="1"/>
</dbReference>
<dbReference type="InterPro" id="IPR006913">
    <property type="entry name" value="CENP-V/GFA"/>
</dbReference>
<dbReference type="SUPFAM" id="SSF51316">
    <property type="entry name" value="Mss4-like"/>
    <property type="match status" value="1"/>
</dbReference>
<name>A0A7C9L781_9RHOB</name>
<dbReference type="GO" id="GO:0016846">
    <property type="term" value="F:carbon-sulfur lyase activity"/>
    <property type="evidence" value="ECO:0007669"/>
    <property type="project" value="InterPro"/>
</dbReference>
<dbReference type="PANTHER" id="PTHR33337">
    <property type="entry name" value="GFA DOMAIN-CONTAINING PROTEIN"/>
    <property type="match status" value="1"/>
</dbReference>
<dbReference type="InterPro" id="IPR011057">
    <property type="entry name" value="Mss4-like_sf"/>
</dbReference>
<keyword evidence="3" id="KW-0862">Zinc</keyword>
<organism evidence="6 7">
    <name type="scientific">Sediminimonas qiaohouensis</name>
    <dbReference type="NCBI Taxonomy" id="552061"/>
    <lineage>
        <taxon>Bacteria</taxon>
        <taxon>Pseudomonadati</taxon>
        <taxon>Pseudomonadota</taxon>
        <taxon>Alphaproteobacteria</taxon>
        <taxon>Rhodobacterales</taxon>
        <taxon>Roseobacteraceae</taxon>
        <taxon>Sediminimonas</taxon>
    </lineage>
</organism>
<evidence type="ECO:0000313" key="6">
    <source>
        <dbReference type="EMBL" id="MTJ03494.1"/>
    </source>
</evidence>
<dbReference type="Pfam" id="PF04828">
    <property type="entry name" value="GFA"/>
    <property type="match status" value="1"/>
</dbReference>
<dbReference type="AlphaFoldDB" id="A0A7C9L781"/>
<reference evidence="6 7" key="1">
    <citation type="submission" date="2019-06" db="EMBL/GenBank/DDBJ databases">
        <title>Enrichment of Autotrophic Halophilic Microorganisms from Red Sea Brine Pool Using Microbial Electrosynthesis System.</title>
        <authorList>
            <person name="Alqahtani M.F."/>
            <person name="Bajracharya S."/>
            <person name="Katuri K.P."/>
            <person name="Ali M."/>
            <person name="Saikaly P.E."/>
        </authorList>
    </citation>
    <scope>NUCLEOTIDE SEQUENCE [LARGE SCALE GENOMIC DNA]</scope>
    <source>
        <strain evidence="6">MES6</strain>
    </source>
</reference>
<sequence>MGTTSYQGGCACGAIRYEASGEPIAELHCQCHHCRMRSGTGHSSYAVFAGPAAVTVTGTPRTWRITGDSGSQKIHAFCPTCGTPTHLTFVANPDITAIHAGSLDAPDRFRPTLVTYTRRRLDWDRTDPQLTVFEKGPPA</sequence>
<evidence type="ECO:0000256" key="1">
    <source>
        <dbReference type="ARBA" id="ARBA00005495"/>
    </source>
</evidence>
<comment type="similarity">
    <text evidence="1">Belongs to the Gfa family.</text>
</comment>
<dbReference type="GO" id="GO:0046872">
    <property type="term" value="F:metal ion binding"/>
    <property type="evidence" value="ECO:0007669"/>
    <property type="project" value="UniProtKB-KW"/>
</dbReference>
<dbReference type="EMBL" id="VENJ01000002">
    <property type="protein sequence ID" value="MTJ03494.1"/>
    <property type="molecule type" value="Genomic_DNA"/>
</dbReference>
<dbReference type="RefSeq" id="WP_273247978.1">
    <property type="nucleotide sequence ID" value="NZ_VENJ01000002.1"/>
</dbReference>
<dbReference type="Proteomes" id="UP000483078">
    <property type="component" value="Unassembled WGS sequence"/>
</dbReference>
<accession>A0A7C9L781</accession>
<evidence type="ECO:0000259" key="5">
    <source>
        <dbReference type="PROSITE" id="PS51891"/>
    </source>
</evidence>
<proteinExistence type="inferred from homology"/>
<gene>
    <name evidence="6" type="ORF">FH759_02195</name>
</gene>
<protein>
    <submittedName>
        <fullName evidence="6">GFA family protein</fullName>
    </submittedName>
</protein>
<keyword evidence="4" id="KW-0456">Lyase</keyword>
<evidence type="ECO:0000256" key="3">
    <source>
        <dbReference type="ARBA" id="ARBA00022833"/>
    </source>
</evidence>
<evidence type="ECO:0000313" key="7">
    <source>
        <dbReference type="Proteomes" id="UP000483078"/>
    </source>
</evidence>
<keyword evidence="2" id="KW-0479">Metal-binding</keyword>
<feature type="domain" description="CENP-V/GFA" evidence="5">
    <location>
        <begin position="6"/>
        <end position="124"/>
    </location>
</feature>
<dbReference type="Gene3D" id="3.90.1590.10">
    <property type="entry name" value="glutathione-dependent formaldehyde- activating enzyme (gfa)"/>
    <property type="match status" value="1"/>
</dbReference>
<dbReference type="PANTHER" id="PTHR33337:SF40">
    <property type="entry name" value="CENP-V_GFA DOMAIN-CONTAINING PROTEIN-RELATED"/>
    <property type="match status" value="1"/>
</dbReference>
<comment type="caution">
    <text evidence="6">The sequence shown here is derived from an EMBL/GenBank/DDBJ whole genome shotgun (WGS) entry which is preliminary data.</text>
</comment>